<accession>A0A2R9SQR6</accession>
<keyword evidence="2" id="KW-0449">Lipoprotein</keyword>
<feature type="chain" id="PRO_5015327849" evidence="1">
    <location>
        <begin position="23"/>
        <end position="175"/>
    </location>
</feature>
<evidence type="ECO:0000313" key="2">
    <source>
        <dbReference type="EMBL" id="EFU39699.1"/>
    </source>
</evidence>
<dbReference type="Proteomes" id="UP000003094">
    <property type="component" value="Unassembled WGS sequence"/>
</dbReference>
<comment type="caution">
    <text evidence="2">The sequence shown here is derived from an EMBL/GenBank/DDBJ whole genome shotgun (WGS) entry which is preliminary data.</text>
</comment>
<dbReference type="EMBL" id="ADHJ01000037">
    <property type="protein sequence ID" value="EFU39699.1"/>
    <property type="molecule type" value="Genomic_DNA"/>
</dbReference>
<evidence type="ECO:0000313" key="3">
    <source>
        <dbReference type="Proteomes" id="UP000003094"/>
    </source>
</evidence>
<name>A0A2R9SQR6_9BACL</name>
<protein>
    <submittedName>
        <fullName evidence="2">Putative lipoprotein</fullName>
    </submittedName>
</protein>
<organism evidence="2 3">
    <name type="scientific">Paenibacillus vortex V453</name>
    <dbReference type="NCBI Taxonomy" id="715225"/>
    <lineage>
        <taxon>Bacteria</taxon>
        <taxon>Bacillati</taxon>
        <taxon>Bacillota</taxon>
        <taxon>Bacilli</taxon>
        <taxon>Bacillales</taxon>
        <taxon>Paenibacillaceae</taxon>
        <taxon>Paenibacillus</taxon>
    </lineage>
</organism>
<dbReference type="AlphaFoldDB" id="A0A2R9SQR6"/>
<reference evidence="2 3" key="1">
    <citation type="journal article" date="2010" name="BMC Genomics">
        <title>Genome sequence of the pattern forming Paenibacillus vortex bacterium reveals potential for thriving in complex environments.</title>
        <authorList>
            <person name="Sirota-Madi A."/>
            <person name="Olender T."/>
            <person name="Helman Y."/>
            <person name="Ingham C."/>
            <person name="Brainis I."/>
            <person name="Roth D."/>
            <person name="Hagi E."/>
            <person name="Brodsky L."/>
            <person name="Leshkowitz D."/>
            <person name="Galatenko V."/>
            <person name="Nikolaev V."/>
            <person name="Mugasimangalam R.C."/>
            <person name="Bransburg-Zabary S."/>
            <person name="Gutnick D.L."/>
            <person name="Lancet D."/>
            <person name="Ben-Jacob E."/>
        </authorList>
    </citation>
    <scope>NUCLEOTIDE SEQUENCE [LARGE SCALE GENOMIC DNA]</scope>
    <source>
        <strain evidence="2 3">V453</strain>
    </source>
</reference>
<keyword evidence="3" id="KW-1185">Reference proteome</keyword>
<sequence>MMKNAMVLFCICLMLMVCKSNVDSVDTPPYEGPPYEGRSLVIGLIGETPNIREENIDFEEVTFKQLEEGLSSDLDAIFITKEFLVEASNPQYAKVYHHSDIPFFYIESKKSHVPFTIEELSYADVPDLSAYAYATGYYGEESHYWEYGLYNDVRNESNIQDVYSRIFTTIESLQL</sequence>
<proteinExistence type="predicted"/>
<feature type="signal peptide" evidence="1">
    <location>
        <begin position="1"/>
        <end position="22"/>
    </location>
</feature>
<dbReference type="KEGG" id="pvo:PVOR_20404"/>
<keyword evidence="1" id="KW-0732">Signal</keyword>
<gene>
    <name evidence="2" type="ORF">PVOR_20404</name>
</gene>
<evidence type="ECO:0000256" key="1">
    <source>
        <dbReference type="SAM" id="SignalP"/>
    </source>
</evidence>